<dbReference type="EMBL" id="BMJI01000018">
    <property type="protein sequence ID" value="GGC96665.1"/>
    <property type="molecule type" value="Genomic_DNA"/>
</dbReference>
<evidence type="ECO:0000313" key="1">
    <source>
        <dbReference type="EMBL" id="GGC96665.1"/>
    </source>
</evidence>
<name>A0ABQ1PG71_9MICC</name>
<evidence type="ECO:0000313" key="2">
    <source>
        <dbReference type="Proteomes" id="UP000597761"/>
    </source>
</evidence>
<dbReference type="InterPro" id="IPR032466">
    <property type="entry name" value="Metal_Hydrolase"/>
</dbReference>
<organism evidence="1 2">
    <name type="scientific">Tersicoccus solisilvae</name>
    <dbReference type="NCBI Taxonomy" id="1882339"/>
    <lineage>
        <taxon>Bacteria</taxon>
        <taxon>Bacillati</taxon>
        <taxon>Actinomycetota</taxon>
        <taxon>Actinomycetes</taxon>
        <taxon>Micrococcales</taxon>
        <taxon>Micrococcaceae</taxon>
        <taxon>Tersicoccus</taxon>
    </lineage>
</organism>
<dbReference type="SUPFAM" id="SSF51556">
    <property type="entry name" value="Metallo-dependent hydrolases"/>
    <property type="match status" value="1"/>
</dbReference>
<evidence type="ECO:0008006" key="3">
    <source>
        <dbReference type="Google" id="ProtNLM"/>
    </source>
</evidence>
<dbReference type="Gene3D" id="3.20.20.140">
    <property type="entry name" value="Metal-dependent hydrolases"/>
    <property type="match status" value="1"/>
</dbReference>
<keyword evidence="2" id="KW-1185">Reference proteome</keyword>
<accession>A0ABQ1PG71</accession>
<protein>
    <recommendedName>
        <fullName evidence="3">Amidohydrolase-related domain-containing protein</fullName>
    </recommendedName>
</protein>
<dbReference type="InterPro" id="IPR046249">
    <property type="entry name" value="DUF6282"/>
</dbReference>
<comment type="caution">
    <text evidence="1">The sequence shown here is derived from an EMBL/GenBank/DDBJ whole genome shotgun (WGS) entry which is preliminary data.</text>
</comment>
<dbReference type="Proteomes" id="UP000597761">
    <property type="component" value="Unassembled WGS sequence"/>
</dbReference>
<gene>
    <name evidence="1" type="ORF">GCM10011512_24600</name>
</gene>
<reference evidence="2" key="1">
    <citation type="journal article" date="2019" name="Int. J. Syst. Evol. Microbiol.">
        <title>The Global Catalogue of Microorganisms (GCM) 10K type strain sequencing project: providing services to taxonomists for standard genome sequencing and annotation.</title>
        <authorList>
            <consortium name="The Broad Institute Genomics Platform"/>
            <consortium name="The Broad Institute Genome Sequencing Center for Infectious Disease"/>
            <person name="Wu L."/>
            <person name="Ma J."/>
        </authorList>
    </citation>
    <scope>NUCLEOTIDE SEQUENCE [LARGE SCALE GENOMIC DNA]</scope>
    <source>
        <strain evidence="2">CGMCC 1.15480</strain>
    </source>
</reference>
<dbReference type="Pfam" id="PF19799">
    <property type="entry name" value="DUF6282"/>
    <property type="match status" value="1"/>
</dbReference>
<proteinExistence type="predicted"/>
<sequence length="321" mass="35253">METETPVDDPALTPSFEDALPPDFGRFLEGAIDLHVHGQPDLAERAQNRGDDAAVARLARAYGIRGWVLKSHLWPTMDRARSVQQSLGDTDFRVIGSITLNPQVGGVDPTIVEWAADHGAGVVFMPTWGARADVDRWGYISMLLERQTPNFRDWAESHAITVARDGELTPAAEDAVRAAISRDMLVATGHLGLEESLAVARLCQQLGRPAMITHPLHFTDDPGELRVFTDLGGILEFSSAPLINPESHHRVRDVAEAIRLLGPEHVVLSSDVFSRWVPPEPESLRSFTEQLHYLGFTADELRTMLVVNPHRLLGLPVPGAA</sequence>